<comment type="caution">
    <text evidence="1">The sequence shown here is derived from an EMBL/GenBank/DDBJ whole genome shotgun (WGS) entry which is preliminary data.</text>
</comment>
<proteinExistence type="predicted"/>
<accession>A0ABW2G923</accession>
<gene>
    <name evidence="1" type="ORF">ACFQLX_03565</name>
</gene>
<reference evidence="2" key="1">
    <citation type="journal article" date="2019" name="Int. J. Syst. Evol. Microbiol.">
        <title>The Global Catalogue of Microorganisms (GCM) 10K type strain sequencing project: providing services to taxonomists for standard genome sequencing and annotation.</title>
        <authorList>
            <consortium name="The Broad Institute Genomics Platform"/>
            <consortium name="The Broad Institute Genome Sequencing Center for Infectious Disease"/>
            <person name="Wu L."/>
            <person name="Ma J."/>
        </authorList>
    </citation>
    <scope>NUCLEOTIDE SEQUENCE [LARGE SCALE GENOMIC DNA]</scope>
    <source>
        <strain evidence="2">CGMCC 1.13681</strain>
    </source>
</reference>
<sequence length="290" mass="30976">MGVIVAVLGEEDELPLPQGSAPPGVVLRAPDQLPLEAALAEMGALLERSTYVLVPVTDAVPRERLLRLHTLRSVLESGRIVPIRTGLPPLANAVLARQLRQLSVYDFGPGVIASAARLFAHYIHTGAQLASVAKLDRVPVDLKSHLKGWAPGTQYAALASPQPVLLKLDAQAAARLPGPAFPTQLVYAGGQQVKTDWVVQSLAPAWGVRAVDRVHLPSDSVRWWGTSKLTEFAAFIADPAVLYQAVARVMRVQCPWCGVELIGEHCVLCDTPVVSAANHAVSDSVPHHSA</sequence>
<dbReference type="RefSeq" id="WP_386411802.1">
    <property type="nucleotide sequence ID" value="NZ_JBHSZO010000004.1"/>
</dbReference>
<evidence type="ECO:0000313" key="2">
    <source>
        <dbReference type="Proteomes" id="UP001596413"/>
    </source>
</evidence>
<evidence type="ECO:0000313" key="1">
    <source>
        <dbReference type="EMBL" id="MFC7217254.1"/>
    </source>
</evidence>
<organism evidence="1 2">
    <name type="scientific">Streptomyces polyrhachis</name>
    <dbReference type="NCBI Taxonomy" id="1282885"/>
    <lineage>
        <taxon>Bacteria</taxon>
        <taxon>Bacillati</taxon>
        <taxon>Actinomycetota</taxon>
        <taxon>Actinomycetes</taxon>
        <taxon>Kitasatosporales</taxon>
        <taxon>Streptomycetaceae</taxon>
        <taxon>Streptomyces</taxon>
    </lineage>
</organism>
<dbReference type="Proteomes" id="UP001596413">
    <property type="component" value="Unassembled WGS sequence"/>
</dbReference>
<name>A0ABW2G923_9ACTN</name>
<protein>
    <submittedName>
        <fullName evidence="1">Uncharacterized protein</fullName>
    </submittedName>
</protein>
<dbReference type="EMBL" id="JBHSZO010000004">
    <property type="protein sequence ID" value="MFC7217254.1"/>
    <property type="molecule type" value="Genomic_DNA"/>
</dbReference>
<keyword evidence="2" id="KW-1185">Reference proteome</keyword>